<evidence type="ECO:0000313" key="4">
    <source>
        <dbReference type="Proteomes" id="UP000477750"/>
    </source>
</evidence>
<dbReference type="AlphaFoldDB" id="A0A6L5G7R1"/>
<keyword evidence="1 2" id="KW-0732">Signal</keyword>
<dbReference type="InterPro" id="IPR006311">
    <property type="entry name" value="TAT_signal"/>
</dbReference>
<feature type="signal peptide" evidence="2">
    <location>
        <begin position="1"/>
        <end position="37"/>
    </location>
</feature>
<evidence type="ECO:0008006" key="5">
    <source>
        <dbReference type="Google" id="ProtNLM"/>
    </source>
</evidence>
<proteinExistence type="predicted"/>
<dbReference type="SUPFAM" id="SSF69318">
    <property type="entry name" value="Integrin alpha N-terminal domain"/>
    <property type="match status" value="2"/>
</dbReference>
<dbReference type="Proteomes" id="UP000477750">
    <property type="component" value="Unassembled WGS sequence"/>
</dbReference>
<reference evidence="3 4" key="1">
    <citation type="submission" date="2019-10" db="EMBL/GenBank/DDBJ databases">
        <title>Glycomyces albidus sp. nov., a novel actinomycete isolated from rhizosphere soil of wheat (Triticum aestivum L.).</title>
        <authorList>
            <person name="Qian L."/>
        </authorList>
    </citation>
    <scope>NUCLEOTIDE SEQUENCE [LARGE SCALE GENOMIC DNA]</scope>
    <source>
        <strain evidence="3 4">NEAU-7082</strain>
    </source>
</reference>
<evidence type="ECO:0000256" key="2">
    <source>
        <dbReference type="SAM" id="SignalP"/>
    </source>
</evidence>
<dbReference type="InterPro" id="IPR013517">
    <property type="entry name" value="FG-GAP"/>
</dbReference>
<comment type="caution">
    <text evidence="3">The sequence shown here is derived from an EMBL/GenBank/DDBJ whole genome shotgun (WGS) entry which is preliminary data.</text>
</comment>
<name>A0A6L5G7R1_9ACTN</name>
<evidence type="ECO:0000256" key="1">
    <source>
        <dbReference type="ARBA" id="ARBA00022729"/>
    </source>
</evidence>
<feature type="chain" id="PRO_5026826599" description="VCBS repeat-containing protein" evidence="2">
    <location>
        <begin position="38"/>
        <end position="1194"/>
    </location>
</feature>
<dbReference type="PANTHER" id="PTHR44103">
    <property type="entry name" value="PROPROTEIN CONVERTASE P"/>
    <property type="match status" value="1"/>
</dbReference>
<protein>
    <recommendedName>
        <fullName evidence="5">VCBS repeat-containing protein</fullName>
    </recommendedName>
</protein>
<organism evidence="3 4">
    <name type="scientific">Glycomyces albidus</name>
    <dbReference type="NCBI Taxonomy" id="2656774"/>
    <lineage>
        <taxon>Bacteria</taxon>
        <taxon>Bacillati</taxon>
        <taxon>Actinomycetota</taxon>
        <taxon>Actinomycetes</taxon>
        <taxon>Glycomycetales</taxon>
        <taxon>Glycomycetaceae</taxon>
        <taxon>Glycomyces</taxon>
    </lineage>
</organism>
<dbReference type="Pfam" id="PF13517">
    <property type="entry name" value="FG-GAP_3"/>
    <property type="match status" value="3"/>
</dbReference>
<gene>
    <name evidence="3" type="ORF">GFD30_08935</name>
</gene>
<dbReference type="InterPro" id="IPR028994">
    <property type="entry name" value="Integrin_alpha_N"/>
</dbReference>
<dbReference type="EMBL" id="WIAO01000008">
    <property type="protein sequence ID" value="MQM25692.1"/>
    <property type="molecule type" value="Genomic_DNA"/>
</dbReference>
<keyword evidence="4" id="KW-1185">Reference proteome</keyword>
<sequence>MNEASRPERRPFRRAAPVAAVAVAVAATLAAPGPVSAQTIDCSTLGDNPRRSGIAAALDAAAACAVEVRVSARAWDQMTVYATPAGQLHLVSTAEAVQEYLDSGPSDPTLEAFAGTLAQTNSRWWAYLRYDDPEAPLFDTLVGGLDWAGDIPVPTYEGTTAFYDELSPGLDLTADVGSTDVGFRFNVADLDAWNALATGLLTDASRAEAVDGSLRFDDTDSKPDTEWTTPFTVRDAAGAVHRADLDLAGDGALTVTLSEEALAAAEFPLTLSTQWADRSYRANEWGAVTSAAADSTLYRGEAGLDEPYFAAAGQSADAVGGSYCDDLAGGECAQAEAAVYWNFEWPMLAGLDPDTSYTFEYPVSAAVFSVDAAEGAACSAPKLNLTEEYSAAATWNDRPAVIGSAGAGECEGGTARYDLTDAVSGAWSDPEASGSVTFGTADSTETARFDGGSARLDVFFDIAGFFYAGPHYSLCRSLLDAAPFFKTATPEYGNTLVKTWRSETLDLGLTWTATFTDQTTGAVALTTDPKPVPLGSSPYYVLEDPLPNGKYRVEYDFSSTTVDFSYRAAPCYLVVDTAAPEFLDITVEPGQRYVGDTVGAAIEVADEGFPDGLNALTVGCSVCTGPAGVLTENGVHDVEIQVTDTNGRASFYLLDKAGNSAELPVLDLPATYSKNDFDGDRHQDLVTVRRSDGALLLHAGKGDGTFAAPTVLATGWGHMDVTMPGDITSDGRPDLFARDNRNGNLYTYPGDGDGGFGTRISAGSGWNTVESFAVGEFFYSGFVDLIGVKSDGAVVVHRGNGDGTFGASPVGTSQLGRSVDMIVNLDNLSGENEDELMVRDARTGEYWIYHLRAGQTSSAMAGLADLESSAFNTRLFSSVTSAGDTDGDNYADLVAVDAATGELVRESFRYDYGLHAVATDQVEGTGWGRYRLPSVQADGTYDYTGDGNADVFARRASDGKLYVYNGNGSTGFGPIGTWGTGLKSLTLLETAGDFDGDGFADLLGRDSDGALYLYPGNGGGGHDPASRLRIGTGWNAMSAIVSGQDFNGDGKVDLIARDKATGYLWLYPGKGDGTLAARVQFSTGWNGMREITSPGDLDHDGHADVIGIRSSNDCMYFYGGRGDGTLKAGVLVSCNWTGYDQVAAVEDFDGDGHGDWIARRQADGRMYLYRGNGTGGFDVRVTIVTGWTWANAVA</sequence>
<evidence type="ECO:0000313" key="3">
    <source>
        <dbReference type="EMBL" id="MQM25692.1"/>
    </source>
</evidence>
<dbReference type="Gene3D" id="2.130.10.130">
    <property type="entry name" value="Integrin alpha, N-terminal"/>
    <property type="match status" value="1"/>
</dbReference>
<dbReference type="PROSITE" id="PS51318">
    <property type="entry name" value="TAT"/>
    <property type="match status" value="1"/>
</dbReference>
<dbReference type="RefSeq" id="WP_153024849.1">
    <property type="nucleotide sequence ID" value="NZ_WIAO01000008.1"/>
</dbReference>
<accession>A0A6L5G7R1</accession>
<dbReference type="PANTHER" id="PTHR44103:SF1">
    <property type="entry name" value="PROPROTEIN CONVERTASE P"/>
    <property type="match status" value="1"/>
</dbReference>